<accession>A0ABP8N237</accession>
<evidence type="ECO:0000313" key="2">
    <source>
        <dbReference type="Proteomes" id="UP001500067"/>
    </source>
</evidence>
<proteinExistence type="predicted"/>
<dbReference type="EMBL" id="BAABFA010000004">
    <property type="protein sequence ID" value="GAA4459998.1"/>
    <property type="molecule type" value="Genomic_DNA"/>
</dbReference>
<evidence type="ECO:0008006" key="3">
    <source>
        <dbReference type="Google" id="ProtNLM"/>
    </source>
</evidence>
<comment type="caution">
    <text evidence="1">The sequence shown here is derived from an EMBL/GenBank/DDBJ whole genome shotgun (WGS) entry which is preliminary data.</text>
</comment>
<evidence type="ECO:0000313" key="1">
    <source>
        <dbReference type="EMBL" id="GAA4459998.1"/>
    </source>
</evidence>
<gene>
    <name evidence="1" type="ORF">GCM10023093_01910</name>
</gene>
<protein>
    <recommendedName>
        <fullName evidence="3">Adhesin domain-containing protein</fullName>
    </recommendedName>
</protein>
<organism evidence="1 2">
    <name type="scientific">Nemorincola caseinilytica</name>
    <dbReference type="NCBI Taxonomy" id="2054315"/>
    <lineage>
        <taxon>Bacteria</taxon>
        <taxon>Pseudomonadati</taxon>
        <taxon>Bacteroidota</taxon>
        <taxon>Chitinophagia</taxon>
        <taxon>Chitinophagales</taxon>
        <taxon>Chitinophagaceae</taxon>
        <taxon>Nemorincola</taxon>
    </lineage>
</organism>
<reference evidence="2" key="1">
    <citation type="journal article" date="2019" name="Int. J. Syst. Evol. Microbiol.">
        <title>The Global Catalogue of Microorganisms (GCM) 10K type strain sequencing project: providing services to taxonomists for standard genome sequencing and annotation.</title>
        <authorList>
            <consortium name="The Broad Institute Genomics Platform"/>
            <consortium name="The Broad Institute Genome Sequencing Center for Infectious Disease"/>
            <person name="Wu L."/>
            <person name="Ma J."/>
        </authorList>
    </citation>
    <scope>NUCLEOTIDE SEQUENCE [LARGE SCALE GENOMIC DNA]</scope>
    <source>
        <strain evidence="2">JCM 32105</strain>
    </source>
</reference>
<name>A0ABP8N237_9BACT</name>
<dbReference type="Proteomes" id="UP001500067">
    <property type="component" value="Unassembled WGS sequence"/>
</dbReference>
<keyword evidence="2" id="KW-1185">Reference proteome</keyword>
<sequence length="332" mass="36298">MVRRKTIEQQVKVSEGDRLVVDAALGDVRIRTWKKPMVSVRIVITGMGYTQGRVDSMLDGLDVQVKDHEHGSAKITVERPLPGNKDHGVRGELSIVKDFKDIDTNGKAISYELMIPDGMFVDVKAVHGDVHFEDDYSGPVNVDVFNGRLFAKKLMGRMNYISIDAPMFFDKWGHIGYLDNSYVNAVHYLQIDHAGDVHLRDGRGLKIGTIDNVYFGGNMSEVAIDRAGNVVGRLDKAENIAIGTIQGICELWLFSVNGISFTDLSAVRRMNISGYTSSIKLGQMGNAVIDINADVKNVPSYLQKGETGCSGTVGNGSASIGIHMSNGTVTFE</sequence>